<protein>
    <submittedName>
        <fullName evidence="4">PaaX family transcriptional regulator</fullName>
    </submittedName>
</protein>
<feature type="domain" description="Transcriptional repressor PaaX-like N-terminal" evidence="1">
    <location>
        <begin position="25"/>
        <end position="89"/>
    </location>
</feature>
<dbReference type="InterPro" id="IPR011965">
    <property type="entry name" value="PaaX_trns_reg"/>
</dbReference>
<dbReference type="Pfam" id="PF07848">
    <property type="entry name" value="PaaX"/>
    <property type="match status" value="1"/>
</dbReference>
<evidence type="ECO:0000313" key="4">
    <source>
        <dbReference type="EMBL" id="GLB69127.1"/>
    </source>
</evidence>
<keyword evidence="5" id="KW-1185">Reference proteome</keyword>
<dbReference type="PANTHER" id="PTHR30319:SF1">
    <property type="entry name" value="TRANSCRIPTIONAL REPRESSOR PAAX"/>
    <property type="match status" value="1"/>
</dbReference>
<proteinExistence type="predicted"/>
<dbReference type="InterPro" id="IPR048846">
    <property type="entry name" value="PaaX-like_central"/>
</dbReference>
<accession>A0ABQ5MYR9</accession>
<dbReference type="Gene3D" id="1.20.58.1460">
    <property type="match status" value="1"/>
</dbReference>
<dbReference type="InterPro" id="IPR013225">
    <property type="entry name" value="PaaX_C"/>
</dbReference>
<reference evidence="4 5" key="1">
    <citation type="journal article" date="2023" name="Int. J. Syst. Evol. Microbiol.">
        <title>Arthrobacter mangrovi sp. nov., an actinobacterium isolated from the rhizosphere of a mangrove.</title>
        <authorList>
            <person name="Hamada M."/>
            <person name="Saitou S."/>
            <person name="Enomoto N."/>
            <person name="Nanri K."/>
            <person name="Hidaka K."/>
            <person name="Miura T."/>
            <person name="Tamura T."/>
        </authorList>
    </citation>
    <scope>NUCLEOTIDE SEQUENCE [LARGE SCALE GENOMIC DNA]</scope>
    <source>
        <strain evidence="4 5">NBRC 112813</strain>
    </source>
</reference>
<dbReference type="InterPro" id="IPR012906">
    <property type="entry name" value="PaaX-like_N"/>
</dbReference>
<organism evidence="4 5">
    <name type="scientific">Arthrobacter mangrovi</name>
    <dbReference type="NCBI Taxonomy" id="2966350"/>
    <lineage>
        <taxon>Bacteria</taxon>
        <taxon>Bacillati</taxon>
        <taxon>Actinomycetota</taxon>
        <taxon>Actinomycetes</taxon>
        <taxon>Micrococcales</taxon>
        <taxon>Micrococcaceae</taxon>
        <taxon>Arthrobacter</taxon>
    </lineage>
</organism>
<dbReference type="PIRSF" id="PIRSF020623">
    <property type="entry name" value="PaaX"/>
    <property type="match status" value="1"/>
</dbReference>
<sequence>MAIALDEIIAGRAPGEHSQAAHHRFIITIFGVYGRPAGRALKVSTVVGLMSVLGYEPASVRSSISRLKKKGVLVPQAVDGAVGYALAEELEPHMIIGDERIFSPRSQGANEPWLMVSYSVPEAQRKNRQIIRTGLTRLGFGTVVPGLSIAPAHLRAEVMEYMTKHGVTEYVDYFASEPIGPGGMRQRVAQWWNLESLESHYREFVDLYEHEVAKWSTHTSTDLVSLRAAFQLYIPLLTHWRRLPYLDPGLPIEFLPDGWMGIRARRAFTELHRSIAPLAAAYVRREMA</sequence>
<dbReference type="Gene3D" id="3.30.70.2650">
    <property type="match status" value="1"/>
</dbReference>
<evidence type="ECO:0000259" key="1">
    <source>
        <dbReference type="Pfam" id="PF07848"/>
    </source>
</evidence>
<dbReference type="EMBL" id="BRVS01000027">
    <property type="protein sequence ID" value="GLB69127.1"/>
    <property type="molecule type" value="Genomic_DNA"/>
</dbReference>
<name>A0ABQ5MYR9_9MICC</name>
<gene>
    <name evidence="4" type="primary">paaX_4</name>
    <name evidence="4" type="ORF">AHIS1636_35700</name>
</gene>
<evidence type="ECO:0000259" key="3">
    <source>
        <dbReference type="Pfam" id="PF20803"/>
    </source>
</evidence>
<dbReference type="Pfam" id="PF20803">
    <property type="entry name" value="PaaX_M"/>
    <property type="match status" value="1"/>
</dbReference>
<dbReference type="Pfam" id="PF08223">
    <property type="entry name" value="PaaX_C"/>
    <property type="match status" value="1"/>
</dbReference>
<evidence type="ECO:0000259" key="2">
    <source>
        <dbReference type="Pfam" id="PF08223"/>
    </source>
</evidence>
<dbReference type="RefSeq" id="WP_264797213.1">
    <property type="nucleotide sequence ID" value="NZ_BRVS01000027.1"/>
</dbReference>
<feature type="domain" description="Transcriptional repressor PaaX-like central Cas2-like" evidence="3">
    <location>
        <begin position="110"/>
        <end position="185"/>
    </location>
</feature>
<evidence type="ECO:0000313" key="5">
    <source>
        <dbReference type="Proteomes" id="UP001209654"/>
    </source>
</evidence>
<dbReference type="InterPro" id="IPR036388">
    <property type="entry name" value="WH-like_DNA-bd_sf"/>
</dbReference>
<feature type="domain" description="Transcriptional repressor PaaX-like C-terminal" evidence="2">
    <location>
        <begin position="192"/>
        <end position="284"/>
    </location>
</feature>
<dbReference type="PANTHER" id="PTHR30319">
    <property type="entry name" value="PHENYLACETIC ACID REGULATOR-RELATED TRANSCRIPTIONAL REPRESSOR"/>
    <property type="match status" value="1"/>
</dbReference>
<dbReference type="Proteomes" id="UP001209654">
    <property type="component" value="Unassembled WGS sequence"/>
</dbReference>
<dbReference type="Gene3D" id="1.10.10.10">
    <property type="entry name" value="Winged helix-like DNA-binding domain superfamily/Winged helix DNA-binding domain"/>
    <property type="match status" value="1"/>
</dbReference>
<comment type="caution">
    <text evidence="4">The sequence shown here is derived from an EMBL/GenBank/DDBJ whole genome shotgun (WGS) entry which is preliminary data.</text>
</comment>